<sequence>MRFFSRETKKQDWLTLSFHSDGVCAASVQRSPNAKPKVLAAAFHPCQPSHSPELLEKLGRELRAAQHHCSTLLAGGEYQLLSVEAPNVAQNELKTAVRWRLKDMLDFHIDDATIDVLDIPADKNAAAGRPHSMFAVAARNSLIESRQGLFEEGAIGLSAIDIPEMAQRNIAALLEQEGRGLAMLSFDEEGGLLTISAGGELYLSRRIDVNLAQLLDPNPNSQHIYFDKITLELQRSLDHFDRQYHFVSVSRLLLAPTGATGLHEFLAQNLYMPVEVLNLADVFDLDAAPDLATAEAQQRFFLTLGAALRVEAVVL</sequence>
<accession>A0A7W5BDJ7</accession>
<comment type="caution">
    <text evidence="1">The sequence shown here is derived from an EMBL/GenBank/DDBJ whole genome shotgun (WGS) entry which is preliminary data.</text>
</comment>
<reference evidence="1 2" key="1">
    <citation type="submission" date="2020-08" db="EMBL/GenBank/DDBJ databases">
        <title>Genomic Encyclopedia of Type Strains, Phase III (KMG-III): the genomes of soil and plant-associated and newly described type strains.</title>
        <authorList>
            <person name="Whitman W."/>
        </authorList>
    </citation>
    <scope>NUCLEOTIDE SEQUENCE [LARGE SCALE GENOMIC DNA]</scope>
    <source>
        <strain evidence="1 2">CECT 8897</strain>
    </source>
</reference>
<dbReference type="AlphaFoldDB" id="A0A7W5BDJ7"/>
<dbReference type="RefSeq" id="WP_183442966.1">
    <property type="nucleotide sequence ID" value="NZ_JACHXD010000014.1"/>
</dbReference>
<organism evidence="1 2">
    <name type="scientific">Pseudoduganella violacea</name>
    <dbReference type="NCBI Taxonomy" id="1715466"/>
    <lineage>
        <taxon>Bacteria</taxon>
        <taxon>Pseudomonadati</taxon>
        <taxon>Pseudomonadota</taxon>
        <taxon>Betaproteobacteria</taxon>
        <taxon>Burkholderiales</taxon>
        <taxon>Oxalobacteraceae</taxon>
        <taxon>Telluria group</taxon>
        <taxon>Pseudoduganella</taxon>
    </lineage>
</organism>
<dbReference type="EMBL" id="JACHXD010000014">
    <property type="protein sequence ID" value="MBB3121242.1"/>
    <property type="molecule type" value="Genomic_DNA"/>
</dbReference>
<evidence type="ECO:0000313" key="2">
    <source>
        <dbReference type="Proteomes" id="UP000541535"/>
    </source>
</evidence>
<name>A0A7W5BDJ7_9BURK</name>
<dbReference type="SUPFAM" id="SSF53067">
    <property type="entry name" value="Actin-like ATPase domain"/>
    <property type="match status" value="1"/>
</dbReference>
<dbReference type="Gene3D" id="3.30.1490.300">
    <property type="match status" value="1"/>
</dbReference>
<proteinExistence type="predicted"/>
<dbReference type="Proteomes" id="UP000541535">
    <property type="component" value="Unassembled WGS sequence"/>
</dbReference>
<dbReference type="Gene3D" id="3.30.420.40">
    <property type="match status" value="2"/>
</dbReference>
<evidence type="ECO:0000313" key="1">
    <source>
        <dbReference type="EMBL" id="MBB3121242.1"/>
    </source>
</evidence>
<keyword evidence="2" id="KW-1185">Reference proteome</keyword>
<protein>
    <submittedName>
        <fullName evidence="1">MSHA biogenesis protein MshI</fullName>
    </submittedName>
</protein>
<dbReference type="InterPro" id="IPR043129">
    <property type="entry name" value="ATPase_NBD"/>
</dbReference>
<gene>
    <name evidence="1" type="ORF">FHS03_004318</name>
</gene>